<evidence type="ECO:0000256" key="2">
    <source>
        <dbReference type="SAM" id="MobiDB-lite"/>
    </source>
</evidence>
<name>A0AA36HE15_CYLNA</name>
<protein>
    <submittedName>
        <fullName evidence="3">Uncharacterized protein</fullName>
    </submittedName>
</protein>
<gene>
    <name evidence="3" type="ORF">CYNAS_LOCUS20999</name>
</gene>
<evidence type="ECO:0000313" key="4">
    <source>
        <dbReference type="Proteomes" id="UP001176961"/>
    </source>
</evidence>
<dbReference type="EMBL" id="CATQJL010000326">
    <property type="protein sequence ID" value="CAJ0609016.1"/>
    <property type="molecule type" value="Genomic_DNA"/>
</dbReference>
<sequence>MSFGAESSRQQLYTKRNFVQVGDGNRIVRFRDRSEPRCNGRQRLIRLIPLVEESLPRDGVISGLQLRTVGEARRELNDCPRTNGFRDSRIEHEQHPTLSDFTSDCRTNIEKLTQEKSRLQHEFENVYRTSNILETGAAKHEGGQNNPTNAILSAIKDDLRVLLYGQQNIGFRLDSLQKEQIKNKNELEADLARIKEELKSGLAEKPVESSDLTEVRQKQQNLYNEFNILFLRLDEIEQLVANLLRDTKEEMYVKTGDQQQGKVEELTKSESLQSVLSISSGSSVEDPSSQLRKSRKPSQAFLFSQSLEEPKVAIGKAQTTDVTRF</sequence>
<reference evidence="3" key="1">
    <citation type="submission" date="2023-07" db="EMBL/GenBank/DDBJ databases">
        <authorList>
            <consortium name="CYATHOMIX"/>
        </authorList>
    </citation>
    <scope>NUCLEOTIDE SEQUENCE</scope>
    <source>
        <strain evidence="3">N/A</strain>
    </source>
</reference>
<organism evidence="3 4">
    <name type="scientific">Cylicocyclus nassatus</name>
    <name type="common">Nematode worm</name>
    <dbReference type="NCBI Taxonomy" id="53992"/>
    <lineage>
        <taxon>Eukaryota</taxon>
        <taxon>Metazoa</taxon>
        <taxon>Ecdysozoa</taxon>
        <taxon>Nematoda</taxon>
        <taxon>Chromadorea</taxon>
        <taxon>Rhabditida</taxon>
        <taxon>Rhabditina</taxon>
        <taxon>Rhabditomorpha</taxon>
        <taxon>Strongyloidea</taxon>
        <taxon>Strongylidae</taxon>
        <taxon>Cylicocyclus</taxon>
    </lineage>
</organism>
<accession>A0AA36HE15</accession>
<proteinExistence type="predicted"/>
<feature type="region of interest" description="Disordered" evidence="2">
    <location>
        <begin position="278"/>
        <end position="297"/>
    </location>
</feature>
<comment type="caution">
    <text evidence="3">The sequence shown here is derived from an EMBL/GenBank/DDBJ whole genome shotgun (WGS) entry which is preliminary data.</text>
</comment>
<feature type="coiled-coil region" evidence="1">
    <location>
        <begin position="102"/>
        <end position="129"/>
    </location>
</feature>
<evidence type="ECO:0000256" key="1">
    <source>
        <dbReference type="SAM" id="Coils"/>
    </source>
</evidence>
<dbReference type="Proteomes" id="UP001176961">
    <property type="component" value="Unassembled WGS sequence"/>
</dbReference>
<keyword evidence="1" id="KW-0175">Coiled coil</keyword>
<dbReference type="AlphaFoldDB" id="A0AA36HE15"/>
<feature type="coiled-coil region" evidence="1">
    <location>
        <begin position="177"/>
        <end position="204"/>
    </location>
</feature>
<evidence type="ECO:0000313" key="3">
    <source>
        <dbReference type="EMBL" id="CAJ0609016.1"/>
    </source>
</evidence>
<keyword evidence="4" id="KW-1185">Reference proteome</keyword>